<dbReference type="Proteomes" id="UP000786185">
    <property type="component" value="Unassembled WGS sequence"/>
</dbReference>
<dbReference type="GO" id="GO:0004312">
    <property type="term" value="F:fatty acid synthase activity"/>
    <property type="evidence" value="ECO:0007669"/>
    <property type="project" value="TreeGrafter"/>
</dbReference>
<dbReference type="EMBL" id="SCLC01001863">
    <property type="protein sequence ID" value="MBF4438247.1"/>
    <property type="molecule type" value="Genomic_DNA"/>
</dbReference>
<evidence type="ECO:0000256" key="2">
    <source>
        <dbReference type="ARBA" id="ARBA00022553"/>
    </source>
</evidence>
<name>A0AAW4BJC1_VIBAN</name>
<dbReference type="Gene3D" id="3.40.47.10">
    <property type="match status" value="1"/>
</dbReference>
<dbReference type="PANTHER" id="PTHR43775:SF37">
    <property type="entry name" value="SI:DKEY-61P9.11"/>
    <property type="match status" value="1"/>
</dbReference>
<evidence type="ECO:0000313" key="5">
    <source>
        <dbReference type="Proteomes" id="UP000786185"/>
    </source>
</evidence>
<feature type="domain" description="Beta-ketoacyl synthase-like N-terminal" evidence="3">
    <location>
        <begin position="3"/>
        <end position="76"/>
    </location>
</feature>
<dbReference type="GO" id="GO:0006633">
    <property type="term" value="P:fatty acid biosynthetic process"/>
    <property type="evidence" value="ECO:0007669"/>
    <property type="project" value="TreeGrafter"/>
</dbReference>
<comment type="caution">
    <text evidence="4">The sequence shown here is derived from an EMBL/GenBank/DDBJ whole genome shotgun (WGS) entry which is preliminary data.</text>
</comment>
<dbReference type="GO" id="GO:0044550">
    <property type="term" value="P:secondary metabolite biosynthetic process"/>
    <property type="evidence" value="ECO:0007669"/>
    <property type="project" value="TreeGrafter"/>
</dbReference>
<proteinExistence type="predicted"/>
<dbReference type="SUPFAM" id="SSF53901">
    <property type="entry name" value="Thiolase-like"/>
    <property type="match status" value="1"/>
</dbReference>
<dbReference type="PANTHER" id="PTHR43775">
    <property type="entry name" value="FATTY ACID SYNTHASE"/>
    <property type="match status" value="1"/>
</dbReference>
<feature type="non-terminal residue" evidence="4">
    <location>
        <position position="76"/>
    </location>
</feature>
<sequence length="76" mass="8754">MNEKIAVTGMSGLFPEANNYHEFWDNLCQGRVSYQAYTDPDGHVRSKGQCPDPETFDAQRYRLSEKEALVMDPQLR</sequence>
<dbReference type="Pfam" id="PF00109">
    <property type="entry name" value="ketoacyl-synt"/>
    <property type="match status" value="1"/>
</dbReference>
<protein>
    <recommendedName>
        <fullName evidence="3">Beta-ketoacyl synthase-like N-terminal domain-containing protein</fullName>
    </recommendedName>
</protein>
<keyword evidence="1" id="KW-0596">Phosphopantetheine</keyword>
<dbReference type="AlphaFoldDB" id="A0AAW4BJC1"/>
<keyword evidence="2" id="KW-0597">Phosphoprotein</keyword>
<accession>A0AAW4BJC1</accession>
<evidence type="ECO:0000259" key="3">
    <source>
        <dbReference type="Pfam" id="PF00109"/>
    </source>
</evidence>
<organism evidence="4 5">
    <name type="scientific">Vibrio anguillarum</name>
    <name type="common">Listonella anguillarum</name>
    <dbReference type="NCBI Taxonomy" id="55601"/>
    <lineage>
        <taxon>Bacteria</taxon>
        <taxon>Pseudomonadati</taxon>
        <taxon>Pseudomonadota</taxon>
        <taxon>Gammaproteobacteria</taxon>
        <taxon>Vibrionales</taxon>
        <taxon>Vibrionaceae</taxon>
        <taxon>Vibrio</taxon>
    </lineage>
</organism>
<evidence type="ECO:0000313" key="4">
    <source>
        <dbReference type="EMBL" id="MBF4438247.1"/>
    </source>
</evidence>
<dbReference type="InterPro" id="IPR016039">
    <property type="entry name" value="Thiolase-like"/>
</dbReference>
<gene>
    <name evidence="4" type="ORF">ERJ77_27940</name>
</gene>
<dbReference type="InterPro" id="IPR050091">
    <property type="entry name" value="PKS_NRPS_Biosynth_Enz"/>
</dbReference>
<evidence type="ECO:0000256" key="1">
    <source>
        <dbReference type="ARBA" id="ARBA00022450"/>
    </source>
</evidence>
<dbReference type="InterPro" id="IPR014030">
    <property type="entry name" value="Ketoacyl_synth_N"/>
</dbReference>
<reference evidence="4" key="1">
    <citation type="journal article" date="2021" name="PeerJ">
        <title>Analysis of 44 Vibrio anguillarum genomes reveals high genetic diversity.</title>
        <authorList>
            <person name="Hansen M.J."/>
            <person name="Dalsgaard I."/>
        </authorList>
    </citation>
    <scope>NUCLEOTIDE SEQUENCE</scope>
    <source>
        <strain evidence="4">850617-1/1</strain>
    </source>
</reference>